<dbReference type="PROSITE" id="PS00705">
    <property type="entry name" value="PROK_CO2_ANHYDRASE_2"/>
    <property type="match status" value="1"/>
</dbReference>
<protein>
    <recommendedName>
        <fullName evidence="3 9">Carbonic anhydrase</fullName>
        <ecNumber evidence="3 9">4.2.1.1</ecNumber>
    </recommendedName>
    <alternativeName>
        <fullName evidence="9">Carbonate dehydratase</fullName>
    </alternativeName>
</protein>
<name>A0ABW0Z1E1_9ACTN</name>
<dbReference type="InterPro" id="IPR036874">
    <property type="entry name" value="Carbonic_anhydrase_sf"/>
</dbReference>
<dbReference type="Gene3D" id="3.40.1050.10">
    <property type="entry name" value="Carbonic anhydrase"/>
    <property type="match status" value="1"/>
</dbReference>
<dbReference type="EC" id="4.2.1.1" evidence="3 9"/>
<evidence type="ECO:0000256" key="1">
    <source>
        <dbReference type="ARBA" id="ARBA00001947"/>
    </source>
</evidence>
<keyword evidence="11" id="KW-1185">Reference proteome</keyword>
<comment type="function">
    <text evidence="9">Reversible hydration of carbon dioxide.</text>
</comment>
<evidence type="ECO:0000256" key="9">
    <source>
        <dbReference type="RuleBase" id="RU003956"/>
    </source>
</evidence>
<sequence length="201" mass="21808">MQPFIEHARTLERRIARSGRRRAEFGRLAAGQSPAALFVTCSDSRVVPSLITGARPGDLFELRTAGNAVPCYDERRPSGESATIEYAVDVLGVPDIVVCGHSHCGAVGARARGEDLTGMPAVAGWLRAQLPDGLDAFGTDDPGVHAAVQRNVRVQLERLRVYPCVRQRLAEGRLRLHGWFYGVDTGLVLAHDAELDAFLPL</sequence>
<comment type="caution">
    <text evidence="10">The sequence shown here is derived from an EMBL/GenBank/DDBJ whole genome shotgun (WGS) entry which is preliminary data.</text>
</comment>
<comment type="function">
    <text evidence="7">Catalyzes the reversible hydration of carbon dioxide to form bicarbonate.</text>
</comment>
<reference evidence="11" key="1">
    <citation type="journal article" date="2019" name="Int. J. Syst. Evol. Microbiol.">
        <title>The Global Catalogue of Microorganisms (GCM) 10K type strain sequencing project: providing services to taxonomists for standard genome sequencing and annotation.</title>
        <authorList>
            <consortium name="The Broad Institute Genomics Platform"/>
            <consortium name="The Broad Institute Genome Sequencing Center for Infectious Disease"/>
            <person name="Wu L."/>
            <person name="Ma J."/>
        </authorList>
    </citation>
    <scope>NUCLEOTIDE SEQUENCE [LARGE SCALE GENOMIC DNA]</scope>
    <source>
        <strain evidence="11">CGMCC 4.7304</strain>
    </source>
</reference>
<evidence type="ECO:0000256" key="8">
    <source>
        <dbReference type="ARBA" id="ARBA00048348"/>
    </source>
</evidence>
<comment type="similarity">
    <text evidence="2 9">Belongs to the beta-class carbonic anhydrase family.</text>
</comment>
<gene>
    <name evidence="10" type="ORF">ACFP1Z_09840</name>
</gene>
<evidence type="ECO:0000256" key="2">
    <source>
        <dbReference type="ARBA" id="ARBA00006217"/>
    </source>
</evidence>
<dbReference type="SMART" id="SM00947">
    <property type="entry name" value="Pro_CA"/>
    <property type="match status" value="1"/>
</dbReference>
<dbReference type="SUPFAM" id="SSF53056">
    <property type="entry name" value="beta-carbonic anhydrase, cab"/>
    <property type="match status" value="1"/>
</dbReference>
<dbReference type="Pfam" id="PF00484">
    <property type="entry name" value="Pro_CA"/>
    <property type="match status" value="1"/>
</dbReference>
<keyword evidence="4" id="KW-0479">Metal-binding</keyword>
<proteinExistence type="inferred from homology"/>
<dbReference type="PANTHER" id="PTHR11002:SF76">
    <property type="entry name" value="CARBONIC ANHYDRASE"/>
    <property type="match status" value="1"/>
</dbReference>
<evidence type="ECO:0000256" key="5">
    <source>
        <dbReference type="ARBA" id="ARBA00022833"/>
    </source>
</evidence>
<accession>A0ABW0Z1E1</accession>
<evidence type="ECO:0000256" key="4">
    <source>
        <dbReference type="ARBA" id="ARBA00022723"/>
    </source>
</evidence>
<dbReference type="PANTHER" id="PTHR11002">
    <property type="entry name" value="CARBONIC ANHYDRASE"/>
    <property type="match status" value="1"/>
</dbReference>
<evidence type="ECO:0000313" key="10">
    <source>
        <dbReference type="EMBL" id="MFC5720460.1"/>
    </source>
</evidence>
<dbReference type="EMBL" id="JBHSPB010000005">
    <property type="protein sequence ID" value="MFC5720460.1"/>
    <property type="molecule type" value="Genomic_DNA"/>
</dbReference>
<dbReference type="PROSITE" id="PS00704">
    <property type="entry name" value="PROK_CO2_ANHYDRASE_1"/>
    <property type="match status" value="1"/>
</dbReference>
<dbReference type="InterPro" id="IPR015892">
    <property type="entry name" value="Carbonic_anhydrase_CS"/>
</dbReference>
<dbReference type="InterPro" id="IPR001765">
    <property type="entry name" value="Carbonic_anhydrase"/>
</dbReference>
<evidence type="ECO:0000256" key="6">
    <source>
        <dbReference type="ARBA" id="ARBA00023239"/>
    </source>
</evidence>
<keyword evidence="5 9" id="KW-0862">Zinc</keyword>
<dbReference type="RefSeq" id="WP_390315606.1">
    <property type="nucleotide sequence ID" value="NZ_JBHSPB010000005.1"/>
</dbReference>
<keyword evidence="6 9" id="KW-0456">Lyase</keyword>
<evidence type="ECO:0000256" key="3">
    <source>
        <dbReference type="ARBA" id="ARBA00012925"/>
    </source>
</evidence>
<comment type="cofactor">
    <cofactor evidence="1">
        <name>Zn(2+)</name>
        <dbReference type="ChEBI" id="CHEBI:29105"/>
    </cofactor>
</comment>
<dbReference type="Proteomes" id="UP001596083">
    <property type="component" value="Unassembled WGS sequence"/>
</dbReference>
<evidence type="ECO:0000313" key="11">
    <source>
        <dbReference type="Proteomes" id="UP001596083"/>
    </source>
</evidence>
<comment type="catalytic activity">
    <reaction evidence="8 9">
        <text>hydrogencarbonate + H(+) = CO2 + H2O</text>
        <dbReference type="Rhea" id="RHEA:10748"/>
        <dbReference type="ChEBI" id="CHEBI:15377"/>
        <dbReference type="ChEBI" id="CHEBI:15378"/>
        <dbReference type="ChEBI" id="CHEBI:16526"/>
        <dbReference type="ChEBI" id="CHEBI:17544"/>
        <dbReference type="EC" id="4.2.1.1"/>
    </reaction>
</comment>
<organism evidence="10 11">
    <name type="scientific">Streptomyces gamaensis</name>
    <dbReference type="NCBI Taxonomy" id="1763542"/>
    <lineage>
        <taxon>Bacteria</taxon>
        <taxon>Bacillati</taxon>
        <taxon>Actinomycetota</taxon>
        <taxon>Actinomycetes</taxon>
        <taxon>Kitasatosporales</taxon>
        <taxon>Streptomycetaceae</taxon>
        <taxon>Streptomyces</taxon>
    </lineage>
</organism>
<evidence type="ECO:0000256" key="7">
    <source>
        <dbReference type="ARBA" id="ARBA00024993"/>
    </source>
</evidence>